<organism evidence="1 2">
    <name type="scientific">Aspergillus brunneoviolaceus CBS 621.78</name>
    <dbReference type="NCBI Taxonomy" id="1450534"/>
    <lineage>
        <taxon>Eukaryota</taxon>
        <taxon>Fungi</taxon>
        <taxon>Dikarya</taxon>
        <taxon>Ascomycota</taxon>
        <taxon>Pezizomycotina</taxon>
        <taxon>Eurotiomycetes</taxon>
        <taxon>Eurotiomycetidae</taxon>
        <taxon>Eurotiales</taxon>
        <taxon>Aspergillaceae</taxon>
        <taxon>Aspergillus</taxon>
        <taxon>Aspergillus subgen. Circumdati</taxon>
    </lineage>
</organism>
<dbReference type="EMBL" id="KZ825321">
    <property type="protein sequence ID" value="RAH48899.1"/>
    <property type="molecule type" value="Genomic_DNA"/>
</dbReference>
<accession>A0ACD1GHT7</accession>
<proteinExistence type="predicted"/>
<sequence length="190" mass="20858">MISLENIIPHRKAAEQTLPQRLARCGPHITFLRSVTCTFHITGESSRSLRDTVATCSSSTSGGLWMLWTVQGPRFSGVARSSGGWQLPAADLRVRPIDLPALHVLVPQCLHHVHELTEHRLVPARGEHLASLVLELQHPRLVVLVAPGKLGLQPHLVTADDDPVQARRRKRVGARQLHPDVDEVADAGVL</sequence>
<keyword evidence="2" id="KW-1185">Reference proteome</keyword>
<protein>
    <submittedName>
        <fullName evidence="1">Uncharacterized protein</fullName>
    </submittedName>
</protein>
<gene>
    <name evidence="1" type="ORF">BO95DRAFT_460753</name>
</gene>
<reference evidence="1" key="1">
    <citation type="submission" date="2018-02" db="EMBL/GenBank/DDBJ databases">
        <title>The genomes of Aspergillus section Nigri reveals drivers in fungal speciation.</title>
        <authorList>
            <consortium name="DOE Joint Genome Institute"/>
            <person name="Vesth T.C."/>
            <person name="Nybo J."/>
            <person name="Theobald S."/>
            <person name="Brandl J."/>
            <person name="Frisvad J.C."/>
            <person name="Nielsen K.F."/>
            <person name="Lyhne E.K."/>
            <person name="Kogle M.E."/>
            <person name="Kuo A."/>
            <person name="Riley R."/>
            <person name="Clum A."/>
            <person name="Nolan M."/>
            <person name="Lipzen A."/>
            <person name="Salamov A."/>
            <person name="Henrissat B."/>
            <person name="Wiebenga A."/>
            <person name="De vries R.P."/>
            <person name="Grigoriev I.V."/>
            <person name="Mortensen U.H."/>
            <person name="Andersen M.R."/>
            <person name="Baker S.E."/>
        </authorList>
    </citation>
    <scope>NUCLEOTIDE SEQUENCE</scope>
    <source>
        <strain evidence="1">CBS 621.78</strain>
    </source>
</reference>
<dbReference type="Proteomes" id="UP000249057">
    <property type="component" value="Unassembled WGS sequence"/>
</dbReference>
<name>A0ACD1GHT7_9EURO</name>
<evidence type="ECO:0000313" key="2">
    <source>
        <dbReference type="Proteomes" id="UP000249057"/>
    </source>
</evidence>
<evidence type="ECO:0000313" key="1">
    <source>
        <dbReference type="EMBL" id="RAH48899.1"/>
    </source>
</evidence>